<feature type="compositionally biased region" description="Basic and acidic residues" evidence="1">
    <location>
        <begin position="122"/>
        <end position="134"/>
    </location>
</feature>
<dbReference type="EMBL" id="MU089793">
    <property type="protein sequence ID" value="KAF7849391.1"/>
    <property type="molecule type" value="Genomic_DNA"/>
</dbReference>
<gene>
    <name evidence="2" type="ORF">BT93_L0852</name>
</gene>
<reference evidence="2" key="1">
    <citation type="submission" date="2020-05" db="EMBL/GenBank/DDBJ databases">
        <title>WGS assembly of Corymbia citriodora subspecies variegata.</title>
        <authorList>
            <person name="Barry K."/>
            <person name="Hundley H."/>
            <person name="Shu S."/>
            <person name="Jenkins J."/>
            <person name="Grimwood J."/>
            <person name="Baten A."/>
        </authorList>
    </citation>
    <scope>NUCLEOTIDE SEQUENCE</scope>
    <source>
        <strain evidence="2">CV2-018</strain>
    </source>
</reference>
<comment type="caution">
    <text evidence="2">The sequence shown here is derived from an EMBL/GenBank/DDBJ whole genome shotgun (WGS) entry which is preliminary data.</text>
</comment>
<feature type="region of interest" description="Disordered" evidence="1">
    <location>
        <begin position="40"/>
        <end position="59"/>
    </location>
</feature>
<sequence length="181" mass="22117">MFGHESQSVNWMAQSAREKGAKFYSAWLKRPTLQPCSANLRKQISNKRKRRRGEQIQKNRREQDRKRLLFWVFRRLLFWLWRGKRKRERETRVEKIWFTRRKAGAFVIGCWRASSERKSREKERVLREERDQKPIRQSSPPIPGAPIKDPIAAQHMKSLSNRLRHYGLRYEDPYDPYYIWT</sequence>
<accession>A0A8T0CNZ4</accession>
<dbReference type="Proteomes" id="UP000806378">
    <property type="component" value="Unassembled WGS sequence"/>
</dbReference>
<dbReference type="Gramene" id="rna-gnl|WGS:JABURB|Cocit.L0852.1">
    <property type="protein sequence ID" value="cds-KAF7849391.1"/>
    <property type="gene ID" value="gene-BT93_L0852"/>
</dbReference>
<evidence type="ECO:0000256" key="1">
    <source>
        <dbReference type="SAM" id="MobiDB-lite"/>
    </source>
</evidence>
<keyword evidence="3" id="KW-1185">Reference proteome</keyword>
<evidence type="ECO:0000313" key="3">
    <source>
        <dbReference type="Proteomes" id="UP000806378"/>
    </source>
</evidence>
<organism evidence="2 3">
    <name type="scientific">Corymbia citriodora subsp. variegata</name>
    <dbReference type="NCBI Taxonomy" id="360336"/>
    <lineage>
        <taxon>Eukaryota</taxon>
        <taxon>Viridiplantae</taxon>
        <taxon>Streptophyta</taxon>
        <taxon>Embryophyta</taxon>
        <taxon>Tracheophyta</taxon>
        <taxon>Spermatophyta</taxon>
        <taxon>Magnoliopsida</taxon>
        <taxon>eudicotyledons</taxon>
        <taxon>Gunneridae</taxon>
        <taxon>Pentapetalae</taxon>
        <taxon>rosids</taxon>
        <taxon>malvids</taxon>
        <taxon>Myrtales</taxon>
        <taxon>Myrtaceae</taxon>
        <taxon>Myrtoideae</taxon>
        <taxon>Eucalypteae</taxon>
        <taxon>Corymbia</taxon>
    </lineage>
</organism>
<name>A0A8T0CNZ4_CORYI</name>
<dbReference type="AlphaFoldDB" id="A0A8T0CNZ4"/>
<proteinExistence type="predicted"/>
<protein>
    <submittedName>
        <fullName evidence="2">Uncharacterized protein</fullName>
    </submittedName>
</protein>
<evidence type="ECO:0000313" key="2">
    <source>
        <dbReference type="EMBL" id="KAF7849391.1"/>
    </source>
</evidence>
<feature type="region of interest" description="Disordered" evidence="1">
    <location>
        <begin position="122"/>
        <end position="147"/>
    </location>
</feature>